<feature type="repeat" description="ANK" evidence="3">
    <location>
        <begin position="517"/>
        <end position="549"/>
    </location>
</feature>
<evidence type="ECO:0000256" key="3">
    <source>
        <dbReference type="PROSITE-ProRule" id="PRU00023"/>
    </source>
</evidence>
<reference evidence="4 5" key="1">
    <citation type="submission" date="2022-10" db="EMBL/GenBank/DDBJ databases">
        <title>High-quality genome sequences of two octocoral-associated bacteria, Endozoicomonas euniceicola EF212 and Endozoicomonas gorgoniicola PS125.</title>
        <authorList>
            <person name="Chiou Y.-J."/>
            <person name="Chen Y.-H."/>
        </authorList>
    </citation>
    <scope>NUCLEOTIDE SEQUENCE [LARGE SCALE GENOMIC DNA]</scope>
    <source>
        <strain evidence="4 5">PS125</strain>
    </source>
</reference>
<evidence type="ECO:0000313" key="5">
    <source>
        <dbReference type="Proteomes" id="UP001209854"/>
    </source>
</evidence>
<evidence type="ECO:0000313" key="4">
    <source>
        <dbReference type="EMBL" id="MCW7555903.1"/>
    </source>
</evidence>
<organism evidence="4 5">
    <name type="scientific">Endozoicomonas gorgoniicola</name>
    <dbReference type="NCBI Taxonomy" id="1234144"/>
    <lineage>
        <taxon>Bacteria</taxon>
        <taxon>Pseudomonadati</taxon>
        <taxon>Pseudomonadota</taxon>
        <taxon>Gammaproteobacteria</taxon>
        <taxon>Oceanospirillales</taxon>
        <taxon>Endozoicomonadaceae</taxon>
        <taxon>Endozoicomonas</taxon>
    </lineage>
</organism>
<feature type="repeat" description="ANK" evidence="3">
    <location>
        <begin position="665"/>
        <end position="697"/>
    </location>
</feature>
<evidence type="ECO:0000256" key="2">
    <source>
        <dbReference type="ARBA" id="ARBA00023043"/>
    </source>
</evidence>
<gene>
    <name evidence="4" type="ORF">NX722_25395</name>
</gene>
<keyword evidence="5" id="KW-1185">Reference proteome</keyword>
<dbReference type="PANTHER" id="PTHR24198:SF165">
    <property type="entry name" value="ANKYRIN REPEAT-CONTAINING PROTEIN-RELATED"/>
    <property type="match status" value="1"/>
</dbReference>
<dbReference type="SUPFAM" id="SSF48403">
    <property type="entry name" value="Ankyrin repeat"/>
    <property type="match status" value="1"/>
</dbReference>
<dbReference type="SMART" id="SM00248">
    <property type="entry name" value="ANK"/>
    <property type="match status" value="4"/>
</dbReference>
<dbReference type="InterPro" id="IPR002110">
    <property type="entry name" value="Ankyrin_rpt"/>
</dbReference>
<proteinExistence type="predicted"/>
<protein>
    <submittedName>
        <fullName evidence="4">Ankyrin repeat domain-containing protein</fullName>
    </submittedName>
</protein>
<evidence type="ECO:0000256" key="1">
    <source>
        <dbReference type="ARBA" id="ARBA00022737"/>
    </source>
</evidence>
<dbReference type="RefSeq" id="WP_265442388.1">
    <property type="nucleotide sequence ID" value="NZ_JAPFCC010000001.1"/>
</dbReference>
<dbReference type="PROSITE" id="PS50088">
    <property type="entry name" value="ANK_REPEAT"/>
    <property type="match status" value="2"/>
</dbReference>
<keyword evidence="1" id="KW-0677">Repeat</keyword>
<sequence length="725" mass="83210">MAFGTKNRNSEVDQMARRGDYDYRLRDKLLTELFYEPIKKQAGDKFALFVCQAIDHLINEYINLVKKIPLDAMTRKESLPVLFEFFFSRQVAGIATQFFKKFGGPNPIHYFCADTPAKLGITCRWLEENNTSFSELVNSLDDKQAQDQYRKWKQGKELPKVSSLSVFLDSLSLPDKQTVCLHLIVGRLIQHYVNNHSQFAICRNVSQVLWEAEHFDIGMALSFAHIDAAEKFAPLQHAVIPVFEALDRKSKKSQQAKDESWALLEKFEQETNRLDPVGITRHVLEWQKARWYVFSGDYKTSCKKYERAFEYSLYRASNTPEILQESLAIAAKERNRSLLKRLKNQAIAFGYYEIPGDHDSLSQANKKSKSHVVEDWEVEQWDSAFAYLFKPECCFPQWIDESKHKIQLPFLHHVEEKYFKRKPDLSRPDRRIDVGISIGGEKRKYPQLIWHADLNHPHHVKSLLDAGANVDQLSDTSDSALLLATIEIVNTGDRRCFDLIKQQPHSHETMNVRTDKKKLTLLLEAVDTGQPDVVETILDMGAEVDRRGHTDHSTALNQCIKYIGNVKNPEKALANMLNFNLDDPVLIDTIRRNSHGAMGLTEAEVRKSLSRFEKDETAVACRIAAVEYLHKQQQKRFEYGKLLKIAKLLLQRGANPDAVHTSPLPGYTPLMLAVELDEPELVQLMLQNGGNPHRTYQHGSHPIDCWMIARGFRSYRALSVLGRSS</sequence>
<name>A0ABT3N2Q2_9GAMM</name>
<dbReference type="PROSITE" id="PS50297">
    <property type="entry name" value="ANK_REP_REGION"/>
    <property type="match status" value="1"/>
</dbReference>
<dbReference type="InterPro" id="IPR036770">
    <property type="entry name" value="Ankyrin_rpt-contain_sf"/>
</dbReference>
<dbReference type="Pfam" id="PF00023">
    <property type="entry name" value="Ank"/>
    <property type="match status" value="1"/>
</dbReference>
<accession>A0ABT3N2Q2</accession>
<dbReference type="EMBL" id="JAPFCC010000001">
    <property type="protein sequence ID" value="MCW7555903.1"/>
    <property type="molecule type" value="Genomic_DNA"/>
</dbReference>
<comment type="caution">
    <text evidence="4">The sequence shown here is derived from an EMBL/GenBank/DDBJ whole genome shotgun (WGS) entry which is preliminary data.</text>
</comment>
<dbReference type="PANTHER" id="PTHR24198">
    <property type="entry name" value="ANKYRIN REPEAT AND PROTEIN KINASE DOMAIN-CONTAINING PROTEIN"/>
    <property type="match status" value="1"/>
</dbReference>
<dbReference type="Gene3D" id="1.25.40.20">
    <property type="entry name" value="Ankyrin repeat-containing domain"/>
    <property type="match status" value="2"/>
</dbReference>
<dbReference type="Proteomes" id="UP001209854">
    <property type="component" value="Unassembled WGS sequence"/>
</dbReference>
<keyword evidence="2 3" id="KW-0040">ANK repeat</keyword>